<name>A0ABY0IGX4_9BACT</name>
<dbReference type="PRINTS" id="PR01607">
    <property type="entry name" value="APYRASEFAMLY"/>
</dbReference>
<evidence type="ECO:0000256" key="1">
    <source>
        <dbReference type="ARBA" id="ARBA00000527"/>
    </source>
</evidence>
<keyword evidence="15" id="KW-1185">Reference proteome</keyword>
<comment type="cofactor">
    <cofactor evidence="3">
        <name>a divalent metal cation</name>
        <dbReference type="ChEBI" id="CHEBI:60240"/>
    </cofactor>
</comment>
<evidence type="ECO:0000256" key="3">
    <source>
        <dbReference type="ARBA" id="ARBA00001968"/>
    </source>
</evidence>
<dbReference type="Gene3D" id="3.60.21.10">
    <property type="match status" value="1"/>
</dbReference>
<dbReference type="InterPro" id="IPR029052">
    <property type="entry name" value="Metallo-depent_PP-like"/>
</dbReference>
<evidence type="ECO:0000256" key="6">
    <source>
        <dbReference type="ARBA" id="ARBA00022723"/>
    </source>
</evidence>
<keyword evidence="8 11" id="KW-0547">Nucleotide-binding</keyword>
<comment type="similarity">
    <text evidence="5 11">Belongs to the 5'-nucleotidase family.</text>
</comment>
<dbReference type="SUPFAM" id="SSF55816">
    <property type="entry name" value="5'-nucleotidase (syn. UDP-sugar hydrolase), C-terminal domain"/>
    <property type="match status" value="1"/>
</dbReference>
<evidence type="ECO:0000313" key="15">
    <source>
        <dbReference type="Proteomes" id="UP000443582"/>
    </source>
</evidence>
<organism evidence="14 15">
    <name type="scientific">Halobacteriovorax vibrionivorans</name>
    <dbReference type="NCBI Taxonomy" id="2152716"/>
    <lineage>
        <taxon>Bacteria</taxon>
        <taxon>Pseudomonadati</taxon>
        <taxon>Bdellovibrionota</taxon>
        <taxon>Bacteriovoracia</taxon>
        <taxon>Bacteriovoracales</taxon>
        <taxon>Halobacteriovoraceae</taxon>
        <taxon>Halobacteriovorax</taxon>
    </lineage>
</organism>
<evidence type="ECO:0000256" key="2">
    <source>
        <dbReference type="ARBA" id="ARBA00001730"/>
    </source>
</evidence>
<reference evidence="15" key="1">
    <citation type="journal article" date="2019" name="Int. J. Syst. Evol. Microbiol.">
        <title>Halobacteriovorax valvorus sp. nov., a novel prokaryotic predator isolated from coastal seawater of China.</title>
        <authorList>
            <person name="Chen M.-X."/>
        </authorList>
    </citation>
    <scope>NUCLEOTIDE SEQUENCE [LARGE SCALE GENOMIC DNA]</scope>
    <source>
        <strain evidence="15">BL9</strain>
    </source>
</reference>
<comment type="subcellular location">
    <subcellularLocation>
        <location evidence="4">Cell envelope</location>
    </subcellularLocation>
</comment>
<dbReference type="CDD" id="cd07410">
    <property type="entry name" value="MPP_CpdB_N"/>
    <property type="match status" value="1"/>
</dbReference>
<dbReference type="PANTHER" id="PTHR11575">
    <property type="entry name" value="5'-NUCLEOTIDASE-RELATED"/>
    <property type="match status" value="1"/>
</dbReference>
<dbReference type="InterPro" id="IPR004843">
    <property type="entry name" value="Calcineurin-like_PHP"/>
</dbReference>
<dbReference type="InterPro" id="IPR008334">
    <property type="entry name" value="5'-Nucleotdase_C"/>
</dbReference>
<comment type="catalytic activity">
    <reaction evidence="1">
        <text>a ribonucleoside 3'-phosphate + H2O = a ribonucleoside + phosphate</text>
        <dbReference type="Rhea" id="RHEA:10144"/>
        <dbReference type="ChEBI" id="CHEBI:13197"/>
        <dbReference type="ChEBI" id="CHEBI:15377"/>
        <dbReference type="ChEBI" id="CHEBI:18254"/>
        <dbReference type="ChEBI" id="CHEBI:43474"/>
        <dbReference type="EC" id="3.1.3.6"/>
    </reaction>
</comment>
<dbReference type="RefSeq" id="WP_114705155.1">
    <property type="nucleotide sequence ID" value="NZ_QDKL01000001.1"/>
</dbReference>
<dbReference type="Pfam" id="PF02872">
    <property type="entry name" value="5_nucleotid_C"/>
    <property type="match status" value="1"/>
</dbReference>
<dbReference type="PROSITE" id="PS51257">
    <property type="entry name" value="PROKAR_LIPOPROTEIN"/>
    <property type="match status" value="1"/>
</dbReference>
<dbReference type="PANTHER" id="PTHR11575:SF6">
    <property type="entry name" value="2',3'-CYCLIC-NUCLEOTIDE 2'-PHOSPHODIESTERASE_3'-NUCLEOTIDASE"/>
    <property type="match status" value="1"/>
</dbReference>
<accession>A0ABY0IGX4</accession>
<keyword evidence="6" id="KW-0479">Metal-binding</keyword>
<evidence type="ECO:0000259" key="13">
    <source>
        <dbReference type="Pfam" id="PF02872"/>
    </source>
</evidence>
<comment type="caution">
    <text evidence="14">The sequence shown here is derived from an EMBL/GenBank/DDBJ whole genome shotgun (WGS) entry which is preliminary data.</text>
</comment>
<evidence type="ECO:0000256" key="10">
    <source>
        <dbReference type="ARBA" id="ARBA00023268"/>
    </source>
</evidence>
<evidence type="ECO:0000256" key="9">
    <source>
        <dbReference type="ARBA" id="ARBA00022801"/>
    </source>
</evidence>
<evidence type="ECO:0000256" key="7">
    <source>
        <dbReference type="ARBA" id="ARBA00022729"/>
    </source>
</evidence>
<gene>
    <name evidence="14" type="ORF">DAY19_00145</name>
</gene>
<evidence type="ECO:0000313" key="14">
    <source>
        <dbReference type="EMBL" id="RZF22211.1"/>
    </source>
</evidence>
<dbReference type="Gene3D" id="3.90.780.10">
    <property type="entry name" value="5'-Nucleotidase, C-terminal domain"/>
    <property type="match status" value="1"/>
</dbReference>
<evidence type="ECO:0000256" key="5">
    <source>
        <dbReference type="ARBA" id="ARBA00006654"/>
    </source>
</evidence>
<proteinExistence type="inferred from homology"/>
<protein>
    <submittedName>
        <fullName evidence="14">Bifunctional 2',3'-cyclic-nucleotide 2'-phosphodiesterase/3'-nucleotidase</fullName>
    </submittedName>
</protein>
<keyword evidence="10" id="KW-0511">Multifunctional enzyme</keyword>
<dbReference type="InterPro" id="IPR006146">
    <property type="entry name" value="5'-Nucleotdase_CS"/>
</dbReference>
<dbReference type="EMBL" id="QDKL01000001">
    <property type="protein sequence ID" value="RZF22211.1"/>
    <property type="molecule type" value="Genomic_DNA"/>
</dbReference>
<comment type="catalytic activity">
    <reaction evidence="2">
        <text>a nucleoside 2',3'-cyclic phosphate + H2O = a nucleoside 3'-phosphate + H(+)</text>
        <dbReference type="Rhea" id="RHEA:19621"/>
        <dbReference type="ChEBI" id="CHEBI:15377"/>
        <dbReference type="ChEBI" id="CHEBI:15378"/>
        <dbReference type="ChEBI" id="CHEBI:66949"/>
        <dbReference type="ChEBI" id="CHEBI:66954"/>
        <dbReference type="EC" id="3.1.4.16"/>
    </reaction>
</comment>
<feature type="domain" description="Calcineurin-like phosphoesterase" evidence="12">
    <location>
        <begin position="25"/>
        <end position="262"/>
    </location>
</feature>
<dbReference type="SUPFAM" id="SSF56300">
    <property type="entry name" value="Metallo-dependent phosphatases"/>
    <property type="match status" value="1"/>
</dbReference>
<dbReference type="NCBIfam" id="NF006938">
    <property type="entry name" value="PRK09420.1"/>
    <property type="match status" value="1"/>
</dbReference>
<dbReference type="InterPro" id="IPR041827">
    <property type="entry name" value="CpdB_N"/>
</dbReference>
<keyword evidence="9 11" id="KW-0378">Hydrolase</keyword>
<evidence type="ECO:0000256" key="11">
    <source>
        <dbReference type="RuleBase" id="RU362119"/>
    </source>
</evidence>
<evidence type="ECO:0000256" key="8">
    <source>
        <dbReference type="ARBA" id="ARBA00022741"/>
    </source>
</evidence>
<evidence type="ECO:0000256" key="4">
    <source>
        <dbReference type="ARBA" id="ARBA00004196"/>
    </source>
</evidence>
<sequence length="648" mass="73431">MKNFFLLSLSLTFLISCQNQTQVKLRIIETTDIHGYYKDYDYYQNRESKKYGLVKTATLIKKYIKSADNYTLVDNGDLIQGSPMADFVASYGKEGTHPAFKLMNHLKYDVGNIGNHEFNYGLDFLNESLKDANFPYINANVFKDENGKPGAPYFKQYIIKEKEVVDTKGKKHKLKIGYIGFVPPQIMFWDKANLEGKVIARDIVEVAKELTVKMKNEGADIIIAIPHSGISTDKYKLYAEDSVFYLSKLPFINAIAFGHTHAVFPSKEYEGIEGIDAKKGTINGKAAVMPGKWGSHIGIIDLKLNYDGTIWSVIDGQSSVESIYDRNSDMSVKPDLELSEIIEEDHQRTLKLADKKIGSSKQDFYSFLSLIQDDATTQIVSNAQIDYVKKAIQGDANLSDLPVLSAVAPFKAGGRKNDPNGYTDVSKGELTIRNAADLYLYPNILYALKITGKDVRMWLECSAGMFAHIDTNYFKEQPLINWGGFRTYNFDNIDGVTYEIDVTERRHFDEDCKVLNKDSFRIKNLKYNGKPVKDNQEFILATNNYRATGGKFSGTIKENVVITAPDTNRQVLINYIRSESKKKGFVEAKPNMNWKIKSVPNAEKLKVYFETSPSKKASRFIKENAIYPLKRLDGLDEEGFARYQINLK</sequence>
<keyword evidence="7" id="KW-0732">Signal</keyword>
<dbReference type="Pfam" id="PF00149">
    <property type="entry name" value="Metallophos"/>
    <property type="match status" value="1"/>
</dbReference>
<dbReference type="PROSITE" id="PS00786">
    <property type="entry name" value="5_NUCLEOTIDASE_2"/>
    <property type="match status" value="1"/>
</dbReference>
<dbReference type="InterPro" id="IPR006179">
    <property type="entry name" value="5_nucleotidase/apyrase"/>
</dbReference>
<feature type="domain" description="5'-Nucleotidase C-terminal" evidence="13">
    <location>
        <begin position="357"/>
        <end position="551"/>
    </location>
</feature>
<dbReference type="Proteomes" id="UP000443582">
    <property type="component" value="Unassembled WGS sequence"/>
</dbReference>
<dbReference type="InterPro" id="IPR036907">
    <property type="entry name" value="5'-Nucleotdase_C_sf"/>
</dbReference>
<evidence type="ECO:0000259" key="12">
    <source>
        <dbReference type="Pfam" id="PF00149"/>
    </source>
</evidence>